<comment type="caution">
    <text evidence="1">The sequence shown here is derived from an EMBL/GenBank/DDBJ whole genome shotgun (WGS) entry which is preliminary data.</text>
</comment>
<evidence type="ECO:0000313" key="1">
    <source>
        <dbReference type="EMBL" id="KDM90197.1"/>
    </source>
</evidence>
<dbReference type="RefSeq" id="WP_036756005.1">
    <property type="nucleotide sequence ID" value="NZ_JAGSGC010000019.1"/>
</dbReference>
<proteinExistence type="predicted"/>
<reference evidence="1 2" key="1">
    <citation type="submission" date="2014-04" db="EMBL/GenBank/DDBJ databases">
        <title>Draft genome sequence of Photobacterium halotolerans S2753: a solonamide, ngercheumicin and holomycin producer.</title>
        <authorList>
            <person name="Machado H.R."/>
            <person name="Gram L."/>
        </authorList>
    </citation>
    <scope>NUCLEOTIDE SEQUENCE [LARGE SCALE GENOMIC DNA]</scope>
    <source>
        <strain evidence="1 2">S2753</strain>
    </source>
</reference>
<dbReference type="OrthoDB" id="5828134at2"/>
<keyword evidence="2" id="KW-1185">Reference proteome</keyword>
<accession>A0A066RRC5</accession>
<sequence length="75" mass="8585">MNKQFKVGKETLLDPNAVEYQWIRNLDSDGNSTQQINTVIQRCLGGSPQTADTMRKVALNKIPVHQLFARLREEE</sequence>
<dbReference type="AlphaFoldDB" id="A0A066RRC5"/>
<evidence type="ECO:0000313" key="2">
    <source>
        <dbReference type="Proteomes" id="UP000027192"/>
    </source>
</evidence>
<protein>
    <submittedName>
        <fullName evidence="1">Uncharacterized protein</fullName>
    </submittedName>
</protein>
<organism evidence="1 2">
    <name type="scientific">Photobacterium galatheae</name>
    <dbReference type="NCBI Taxonomy" id="1654360"/>
    <lineage>
        <taxon>Bacteria</taxon>
        <taxon>Pseudomonadati</taxon>
        <taxon>Pseudomonadota</taxon>
        <taxon>Gammaproteobacteria</taxon>
        <taxon>Vibrionales</taxon>
        <taxon>Vibrionaceae</taxon>
        <taxon>Photobacterium</taxon>
    </lineage>
</organism>
<dbReference type="Proteomes" id="UP000027192">
    <property type="component" value="Unassembled WGS sequence"/>
</dbReference>
<gene>
    <name evidence="1" type="ORF">EA58_18670</name>
</gene>
<dbReference type="EMBL" id="JMIB01000037">
    <property type="protein sequence ID" value="KDM90197.1"/>
    <property type="molecule type" value="Genomic_DNA"/>
</dbReference>
<name>A0A066RRC5_9GAMM</name>